<name>A0AA40GBT5_9HYME</name>
<dbReference type="Proteomes" id="UP001177670">
    <property type="component" value="Unassembled WGS sequence"/>
</dbReference>
<dbReference type="AlphaFoldDB" id="A0AA40GBT5"/>
<protein>
    <submittedName>
        <fullName evidence="1">Uncharacterized protein</fullName>
    </submittedName>
</protein>
<organism evidence="1 2">
    <name type="scientific">Melipona bicolor</name>
    <dbReference type="NCBI Taxonomy" id="60889"/>
    <lineage>
        <taxon>Eukaryota</taxon>
        <taxon>Metazoa</taxon>
        <taxon>Ecdysozoa</taxon>
        <taxon>Arthropoda</taxon>
        <taxon>Hexapoda</taxon>
        <taxon>Insecta</taxon>
        <taxon>Pterygota</taxon>
        <taxon>Neoptera</taxon>
        <taxon>Endopterygota</taxon>
        <taxon>Hymenoptera</taxon>
        <taxon>Apocrita</taxon>
        <taxon>Aculeata</taxon>
        <taxon>Apoidea</taxon>
        <taxon>Anthophila</taxon>
        <taxon>Apidae</taxon>
        <taxon>Melipona</taxon>
    </lineage>
</organism>
<gene>
    <name evidence="1" type="ORF">K0M31_007491</name>
</gene>
<keyword evidence="2" id="KW-1185">Reference proteome</keyword>
<sequence>CQFSVYYLSNIKFTRTTRTKATGEYPDVYVCAVSKMFALYTRKKLRNAGLEKYRAAFFFDKTVFSLEEEPGTALFPKEDRGKGIGSGLYLVIVT</sequence>
<accession>A0AA40GBT5</accession>
<dbReference type="EMBL" id="JAHYIQ010000002">
    <property type="protein sequence ID" value="KAK1134711.1"/>
    <property type="molecule type" value="Genomic_DNA"/>
</dbReference>
<comment type="caution">
    <text evidence="1">The sequence shown here is derived from an EMBL/GenBank/DDBJ whole genome shotgun (WGS) entry which is preliminary data.</text>
</comment>
<evidence type="ECO:0000313" key="2">
    <source>
        <dbReference type="Proteomes" id="UP001177670"/>
    </source>
</evidence>
<feature type="non-terminal residue" evidence="1">
    <location>
        <position position="1"/>
    </location>
</feature>
<reference evidence="1" key="1">
    <citation type="submission" date="2021-10" db="EMBL/GenBank/DDBJ databases">
        <title>Melipona bicolor Genome sequencing and assembly.</title>
        <authorList>
            <person name="Araujo N.S."/>
            <person name="Arias M.C."/>
        </authorList>
    </citation>
    <scope>NUCLEOTIDE SEQUENCE</scope>
    <source>
        <strain evidence="1">USP_2M_L1-L4_2017</strain>
        <tissue evidence="1">Whole body</tissue>
    </source>
</reference>
<evidence type="ECO:0000313" key="1">
    <source>
        <dbReference type="EMBL" id="KAK1134711.1"/>
    </source>
</evidence>
<proteinExistence type="predicted"/>